<protein>
    <submittedName>
        <fullName evidence="2">GNAT family N-acetyltransferase</fullName>
    </submittedName>
</protein>
<dbReference type="AlphaFoldDB" id="A0A8J7KXI7"/>
<dbReference type="Gene3D" id="3.40.630.30">
    <property type="match status" value="1"/>
</dbReference>
<dbReference type="PANTHER" id="PTHR43415:SF3">
    <property type="entry name" value="GNAT-FAMILY ACETYLTRANSFERASE"/>
    <property type="match status" value="1"/>
</dbReference>
<evidence type="ECO:0000259" key="1">
    <source>
        <dbReference type="PROSITE" id="PS51186"/>
    </source>
</evidence>
<dbReference type="SUPFAM" id="SSF55729">
    <property type="entry name" value="Acyl-CoA N-acyltransferases (Nat)"/>
    <property type="match status" value="1"/>
</dbReference>
<name>A0A8J7KXI7_9FIRM</name>
<dbReference type="Pfam" id="PF00583">
    <property type="entry name" value="Acetyltransf_1"/>
    <property type="match status" value="1"/>
</dbReference>
<accession>A0A8J7KXI7</accession>
<dbReference type="Proteomes" id="UP000623269">
    <property type="component" value="Unassembled WGS sequence"/>
</dbReference>
<proteinExistence type="predicted"/>
<comment type="caution">
    <text evidence="2">The sequence shown here is derived from an EMBL/GenBank/DDBJ whole genome shotgun (WGS) entry which is preliminary data.</text>
</comment>
<gene>
    <name evidence="2" type="ORF">I5677_16935</name>
</gene>
<evidence type="ECO:0000313" key="3">
    <source>
        <dbReference type="Proteomes" id="UP000623269"/>
    </source>
</evidence>
<dbReference type="RefSeq" id="WP_197662832.1">
    <property type="nucleotide sequence ID" value="NZ_JAEAGR010000029.1"/>
</dbReference>
<feature type="domain" description="N-acetyltransferase" evidence="1">
    <location>
        <begin position="11"/>
        <end position="161"/>
    </location>
</feature>
<organism evidence="2 3">
    <name type="scientific">Mobilitalea sibirica</name>
    <dbReference type="NCBI Taxonomy" id="1462919"/>
    <lineage>
        <taxon>Bacteria</taxon>
        <taxon>Bacillati</taxon>
        <taxon>Bacillota</taxon>
        <taxon>Clostridia</taxon>
        <taxon>Lachnospirales</taxon>
        <taxon>Lachnospiraceae</taxon>
        <taxon>Mobilitalea</taxon>
    </lineage>
</organism>
<dbReference type="InterPro" id="IPR016181">
    <property type="entry name" value="Acyl_CoA_acyltransferase"/>
</dbReference>
<dbReference type="EMBL" id="JAEAGR010000029">
    <property type="protein sequence ID" value="MBH1942580.1"/>
    <property type="molecule type" value="Genomic_DNA"/>
</dbReference>
<dbReference type="GO" id="GO:0016747">
    <property type="term" value="F:acyltransferase activity, transferring groups other than amino-acyl groups"/>
    <property type="evidence" value="ECO:0007669"/>
    <property type="project" value="InterPro"/>
</dbReference>
<evidence type="ECO:0000313" key="2">
    <source>
        <dbReference type="EMBL" id="MBH1942580.1"/>
    </source>
</evidence>
<dbReference type="PROSITE" id="PS51186">
    <property type="entry name" value="GNAT"/>
    <property type="match status" value="1"/>
</dbReference>
<sequence>MNNILVQSDVLILRKTEEIDLEFVLNTEHDSENMNYIGQQTIEEHHKMLLDEDILHLIVGEKISNEAIGYVMIAGIKNKNRSIELRRIVINKKGMGYGRETIKLCKEIAFGMKKAHRLWLDVRQHNTRAYALYKSEGFIEEGTLRECIMNEGDFESLIVLSILENEYLK</sequence>
<keyword evidence="3" id="KW-1185">Reference proteome</keyword>
<dbReference type="InterPro" id="IPR000182">
    <property type="entry name" value="GNAT_dom"/>
</dbReference>
<dbReference type="PANTHER" id="PTHR43415">
    <property type="entry name" value="SPERMIDINE N(1)-ACETYLTRANSFERASE"/>
    <property type="match status" value="1"/>
</dbReference>
<reference evidence="2" key="1">
    <citation type="submission" date="2020-12" db="EMBL/GenBank/DDBJ databases">
        <title>M. sibirica DSM 26468T genome.</title>
        <authorList>
            <person name="Thieme N."/>
            <person name="Rettenmaier R."/>
            <person name="Zverlov V."/>
            <person name="Liebl W."/>
        </authorList>
    </citation>
    <scope>NUCLEOTIDE SEQUENCE</scope>
    <source>
        <strain evidence="2">DSM 26468</strain>
    </source>
</reference>